<evidence type="ECO:0000256" key="1">
    <source>
        <dbReference type="SAM" id="MobiDB-lite"/>
    </source>
</evidence>
<dbReference type="Proteomes" id="UP000414136">
    <property type="component" value="Unassembled WGS sequence"/>
</dbReference>
<keyword evidence="3" id="KW-1185">Reference proteome</keyword>
<dbReference type="AlphaFoldDB" id="A0A5E5AXL2"/>
<feature type="region of interest" description="Disordered" evidence="1">
    <location>
        <begin position="95"/>
        <end position="117"/>
    </location>
</feature>
<sequence length="117" mass="12639">METKTVYQTDEHGFYLYPVAAYELSLSPGHYNVPYGAVEPAPPPAADGMVARWEADAWSVVEDHRREMLYVTTTGAQYQIGSIIKVEGENASYDGGGPIPSWLTTTAPASAEPQSAS</sequence>
<dbReference type="OrthoDB" id="8657139at2"/>
<feature type="compositionally biased region" description="Polar residues" evidence="1">
    <location>
        <begin position="102"/>
        <end position="117"/>
    </location>
</feature>
<gene>
    <name evidence="2" type="ORF">PCA31118_05363</name>
</gene>
<dbReference type="RefSeq" id="WP_150627940.1">
    <property type="nucleotide sequence ID" value="NZ_CABPSQ010000025.1"/>
</dbReference>
<name>A0A5E5AXL2_9BURK</name>
<evidence type="ECO:0000313" key="2">
    <source>
        <dbReference type="EMBL" id="VVE77033.1"/>
    </source>
</evidence>
<protein>
    <recommendedName>
        <fullName evidence="4">Phage tail protein</fullName>
    </recommendedName>
</protein>
<accession>A0A5E5AXL2</accession>
<evidence type="ECO:0008006" key="4">
    <source>
        <dbReference type="Google" id="ProtNLM"/>
    </source>
</evidence>
<organism evidence="2 3">
    <name type="scientific">Pandoraea captiosa</name>
    <dbReference type="NCBI Taxonomy" id="2508302"/>
    <lineage>
        <taxon>Bacteria</taxon>
        <taxon>Pseudomonadati</taxon>
        <taxon>Pseudomonadota</taxon>
        <taxon>Betaproteobacteria</taxon>
        <taxon>Burkholderiales</taxon>
        <taxon>Burkholderiaceae</taxon>
        <taxon>Pandoraea</taxon>
    </lineage>
</organism>
<reference evidence="2 3" key="1">
    <citation type="submission" date="2019-08" db="EMBL/GenBank/DDBJ databases">
        <authorList>
            <person name="Peeters C."/>
        </authorList>
    </citation>
    <scope>NUCLEOTIDE SEQUENCE [LARGE SCALE GENOMIC DNA]</scope>
    <source>
        <strain evidence="2 3">LMG 31118</strain>
    </source>
</reference>
<dbReference type="EMBL" id="CABPSQ010000025">
    <property type="protein sequence ID" value="VVE77033.1"/>
    <property type="molecule type" value="Genomic_DNA"/>
</dbReference>
<proteinExistence type="predicted"/>
<evidence type="ECO:0000313" key="3">
    <source>
        <dbReference type="Proteomes" id="UP000414136"/>
    </source>
</evidence>